<proteinExistence type="predicted"/>
<evidence type="ECO:0000259" key="6">
    <source>
        <dbReference type="PROSITE" id="PS50850"/>
    </source>
</evidence>
<dbReference type="STRING" id="27342.A0A0H2RDS5"/>
<dbReference type="PANTHER" id="PTHR23501:SF39">
    <property type="entry name" value="MULTIDRUG TRANSPORTER, PUTATIVE (AFU_ORTHOLOGUE AFUA_1G05010)-RELATED"/>
    <property type="match status" value="1"/>
</dbReference>
<feature type="transmembrane region" description="Helical" evidence="5">
    <location>
        <begin position="42"/>
        <end position="61"/>
    </location>
</feature>
<dbReference type="Gene3D" id="1.20.1250.20">
    <property type="entry name" value="MFS general substrate transporter like domains"/>
    <property type="match status" value="2"/>
</dbReference>
<dbReference type="InParanoid" id="A0A0H2RDS5"/>
<feature type="domain" description="Major facilitator superfamily (MFS) profile" evidence="6">
    <location>
        <begin position="44"/>
        <end position="594"/>
    </location>
</feature>
<feature type="transmembrane region" description="Helical" evidence="5">
    <location>
        <begin position="134"/>
        <end position="155"/>
    </location>
</feature>
<dbReference type="EMBL" id="KQ086041">
    <property type="protein sequence ID" value="KLO09904.1"/>
    <property type="molecule type" value="Genomic_DNA"/>
</dbReference>
<comment type="subcellular location">
    <subcellularLocation>
        <location evidence="1">Membrane</location>
        <topology evidence="1">Multi-pass membrane protein</topology>
    </subcellularLocation>
</comment>
<gene>
    <name evidence="7" type="ORF">SCHPADRAFT_878781</name>
</gene>
<dbReference type="Pfam" id="PF07690">
    <property type="entry name" value="MFS_1"/>
    <property type="match status" value="1"/>
</dbReference>
<feature type="transmembrane region" description="Helical" evidence="5">
    <location>
        <begin position="570"/>
        <end position="589"/>
    </location>
</feature>
<feature type="transmembrane region" description="Helical" evidence="5">
    <location>
        <begin position="291"/>
        <end position="311"/>
    </location>
</feature>
<feature type="transmembrane region" description="Helical" evidence="5">
    <location>
        <begin position="260"/>
        <end position="279"/>
    </location>
</feature>
<reference evidence="7 8" key="1">
    <citation type="submission" date="2015-04" db="EMBL/GenBank/DDBJ databases">
        <title>Complete genome sequence of Schizopora paradoxa KUC8140, a cosmopolitan wood degrader in East Asia.</title>
        <authorList>
            <consortium name="DOE Joint Genome Institute"/>
            <person name="Min B."/>
            <person name="Park H."/>
            <person name="Jang Y."/>
            <person name="Kim J.-J."/>
            <person name="Kim K.H."/>
            <person name="Pangilinan J."/>
            <person name="Lipzen A."/>
            <person name="Riley R."/>
            <person name="Grigoriev I.V."/>
            <person name="Spatafora J.W."/>
            <person name="Choi I.-G."/>
        </authorList>
    </citation>
    <scope>NUCLEOTIDE SEQUENCE [LARGE SCALE GENOMIC DNA]</scope>
    <source>
        <strain evidence="7 8">KUC8140</strain>
    </source>
</reference>
<evidence type="ECO:0000256" key="1">
    <source>
        <dbReference type="ARBA" id="ARBA00004141"/>
    </source>
</evidence>
<feature type="transmembrane region" description="Helical" evidence="5">
    <location>
        <begin position="426"/>
        <end position="444"/>
    </location>
</feature>
<dbReference type="InterPro" id="IPR011701">
    <property type="entry name" value="MFS"/>
</dbReference>
<feature type="transmembrane region" description="Helical" evidence="5">
    <location>
        <begin position="450"/>
        <end position="470"/>
    </location>
</feature>
<dbReference type="PANTHER" id="PTHR23501">
    <property type="entry name" value="MAJOR FACILITATOR SUPERFAMILY"/>
    <property type="match status" value="1"/>
</dbReference>
<keyword evidence="8" id="KW-1185">Reference proteome</keyword>
<dbReference type="GO" id="GO:0022857">
    <property type="term" value="F:transmembrane transporter activity"/>
    <property type="evidence" value="ECO:0007669"/>
    <property type="project" value="InterPro"/>
</dbReference>
<evidence type="ECO:0000313" key="8">
    <source>
        <dbReference type="Proteomes" id="UP000053477"/>
    </source>
</evidence>
<dbReference type="InterPro" id="IPR036259">
    <property type="entry name" value="MFS_trans_sf"/>
</dbReference>
<keyword evidence="2 5" id="KW-0812">Transmembrane</keyword>
<keyword evidence="4 5" id="KW-0472">Membrane</keyword>
<feature type="transmembrane region" description="Helical" evidence="5">
    <location>
        <begin position="81"/>
        <end position="100"/>
    </location>
</feature>
<protein>
    <submittedName>
        <fullName evidence="7">MFS general substrate transporter</fullName>
    </submittedName>
</protein>
<accession>A0A0H2RDS5</accession>
<feature type="transmembrane region" description="Helical" evidence="5">
    <location>
        <begin position="167"/>
        <end position="190"/>
    </location>
</feature>
<organism evidence="7 8">
    <name type="scientific">Schizopora paradoxa</name>
    <dbReference type="NCBI Taxonomy" id="27342"/>
    <lineage>
        <taxon>Eukaryota</taxon>
        <taxon>Fungi</taxon>
        <taxon>Dikarya</taxon>
        <taxon>Basidiomycota</taxon>
        <taxon>Agaricomycotina</taxon>
        <taxon>Agaricomycetes</taxon>
        <taxon>Hymenochaetales</taxon>
        <taxon>Schizoporaceae</taxon>
        <taxon>Schizopora</taxon>
    </lineage>
</organism>
<evidence type="ECO:0000313" key="7">
    <source>
        <dbReference type="EMBL" id="KLO09904.1"/>
    </source>
</evidence>
<sequence>MSEKLGNVESPSSPTPGDAVAVADIYAPTEGLSKKGVLMWRLKLMAALVLPVYLETLDYTVVATAQPHIASAFNRLDLQSYIGTIYLLTSTVFLPVFASVADVFGRYLALQLALLFFLLGSALSTGAANMPMLLAGRGISGIGAAGILTTVRIILVDSSSLKENNIMSSMLVLLYAVGFSTGPAIGGALLQVSFRWIFAINLPCCVVSILLVFLLLRNRTRGALPPQLRDVRCFADEIKPEDQPVVEVNTFVDKLLRIDWIGAALFVAGGILLLLALNWAGNRGWDKAEVIAPLVIGALLIILTLTWEYALERKQRVFFSGMNGDIVEGKSERKPLPKAFMADAMIPVKVLGSFDVLVTSFAALGSGMVMLVIFYFVAIFMVIVSGKSAVDAGVQLIFFAPGMGVGTTIAIRIVKRTGQPKYAINLGGLIIPVALGLISMAVYNNTEGQIEGFMVMAGVGTGMTFGPLAIHARFSQPESRVAVVTALQLFARSLGGTIGLAQCSTILNSKVQHYFHNLPQSTLDSLSSNNATDVLNSLSSSSLDSVSAINALPADLQQVVRDAFQYGVRWSFISLIPWTGLAFLLALRLSKIHVKPASQAQVAAKKEEESSGSIVISGESLRSGVAAPNLAPLQERTDSGKSDVVVVGDEKAG</sequence>
<feature type="transmembrane region" description="Helical" evidence="5">
    <location>
        <begin position="196"/>
        <end position="216"/>
    </location>
</feature>
<keyword evidence="3 5" id="KW-1133">Transmembrane helix</keyword>
<feature type="transmembrane region" description="Helical" evidence="5">
    <location>
        <begin position="356"/>
        <end position="384"/>
    </location>
</feature>
<evidence type="ECO:0000256" key="2">
    <source>
        <dbReference type="ARBA" id="ARBA00022692"/>
    </source>
</evidence>
<dbReference type="PROSITE" id="PS50850">
    <property type="entry name" value="MFS"/>
    <property type="match status" value="1"/>
</dbReference>
<name>A0A0H2RDS5_9AGAM</name>
<evidence type="ECO:0000256" key="4">
    <source>
        <dbReference type="ARBA" id="ARBA00023136"/>
    </source>
</evidence>
<evidence type="ECO:0000256" key="5">
    <source>
        <dbReference type="SAM" id="Phobius"/>
    </source>
</evidence>
<feature type="transmembrane region" description="Helical" evidence="5">
    <location>
        <begin position="396"/>
        <end position="414"/>
    </location>
</feature>
<dbReference type="SUPFAM" id="SSF103473">
    <property type="entry name" value="MFS general substrate transporter"/>
    <property type="match status" value="1"/>
</dbReference>
<dbReference type="GO" id="GO:0005886">
    <property type="term" value="C:plasma membrane"/>
    <property type="evidence" value="ECO:0007669"/>
    <property type="project" value="TreeGrafter"/>
</dbReference>
<dbReference type="Proteomes" id="UP000053477">
    <property type="component" value="Unassembled WGS sequence"/>
</dbReference>
<dbReference type="AlphaFoldDB" id="A0A0H2RDS5"/>
<feature type="transmembrane region" description="Helical" evidence="5">
    <location>
        <begin position="107"/>
        <end position="128"/>
    </location>
</feature>
<dbReference type="OrthoDB" id="6770063at2759"/>
<evidence type="ECO:0000256" key="3">
    <source>
        <dbReference type="ARBA" id="ARBA00022989"/>
    </source>
</evidence>
<dbReference type="InterPro" id="IPR020846">
    <property type="entry name" value="MFS_dom"/>
</dbReference>